<accession>A0A1B7KZ02</accession>
<evidence type="ECO:0000313" key="2">
    <source>
        <dbReference type="EMBL" id="OAT75318.1"/>
    </source>
</evidence>
<evidence type="ECO:0008006" key="4">
    <source>
        <dbReference type="Google" id="ProtNLM"/>
    </source>
</evidence>
<sequence length="118" mass="13104">MSKSIALLLSVLLLSTSVLPFACAHADDETAAPAAQTSGQDPYAITSFTADFKHFSIGDIVPELYRSKTYEIDKWQLRHLPAPEPDSHWTYMGGDYVLITNAEGKVLRAEEGNIFYEH</sequence>
<feature type="chain" id="PRO_5008596523" description="Nickel/cobalt homeostasis protein RcnB" evidence="1">
    <location>
        <begin position="27"/>
        <end position="118"/>
    </location>
</feature>
<reference evidence="3" key="1">
    <citation type="submission" date="2016-05" db="EMBL/GenBank/DDBJ databases">
        <authorList>
            <person name="Behera P."/>
            <person name="Vaishampayan P."/>
            <person name="Singh N."/>
            <person name="Raina V."/>
            <person name="Suar M."/>
            <person name="Pattnaik A."/>
            <person name="Rastogi G."/>
        </authorList>
    </citation>
    <scope>NUCLEOTIDE SEQUENCE [LARGE SCALE GENOMIC DNA]</scope>
    <source>
        <strain evidence="3">MP23</strain>
    </source>
</reference>
<dbReference type="AlphaFoldDB" id="A0A1B7KZ02"/>
<keyword evidence="1" id="KW-0732">Signal</keyword>
<feature type="signal peptide" evidence="1">
    <location>
        <begin position="1"/>
        <end position="26"/>
    </location>
</feature>
<evidence type="ECO:0000256" key="1">
    <source>
        <dbReference type="SAM" id="SignalP"/>
    </source>
</evidence>
<dbReference type="Proteomes" id="UP000078225">
    <property type="component" value="Unassembled WGS sequence"/>
</dbReference>
<dbReference type="InterPro" id="IPR024572">
    <property type="entry name" value="RcnB"/>
</dbReference>
<dbReference type="EMBL" id="LYRP01000048">
    <property type="protein sequence ID" value="OAT75318.1"/>
    <property type="molecule type" value="Genomic_DNA"/>
</dbReference>
<dbReference type="RefSeq" id="WP_064600910.1">
    <property type="nucleotide sequence ID" value="NZ_LYRP01000048.1"/>
</dbReference>
<comment type="caution">
    <text evidence="2">The sequence shown here is derived from an EMBL/GenBank/DDBJ whole genome shotgun (WGS) entry which is preliminary data.</text>
</comment>
<proteinExistence type="predicted"/>
<gene>
    <name evidence="2" type="ORF">A9B99_15745</name>
</gene>
<organism evidence="2 3">
    <name type="scientific">Mangrovibacter phragmitis</name>
    <dbReference type="NCBI Taxonomy" id="1691903"/>
    <lineage>
        <taxon>Bacteria</taxon>
        <taxon>Pseudomonadati</taxon>
        <taxon>Pseudomonadota</taxon>
        <taxon>Gammaproteobacteria</taxon>
        <taxon>Enterobacterales</taxon>
        <taxon>Enterobacteriaceae</taxon>
        <taxon>Mangrovibacter</taxon>
    </lineage>
</organism>
<dbReference type="Pfam" id="PF11776">
    <property type="entry name" value="RcnB"/>
    <property type="match status" value="1"/>
</dbReference>
<keyword evidence="3" id="KW-1185">Reference proteome</keyword>
<protein>
    <recommendedName>
        <fullName evidence="4">Nickel/cobalt homeostasis protein RcnB</fullName>
    </recommendedName>
</protein>
<dbReference type="Gene3D" id="3.10.450.160">
    <property type="entry name" value="inner membrane protein cigr"/>
    <property type="match status" value="1"/>
</dbReference>
<name>A0A1B7KZ02_9ENTR</name>
<dbReference type="OrthoDB" id="6538939at2"/>
<evidence type="ECO:0000313" key="3">
    <source>
        <dbReference type="Proteomes" id="UP000078225"/>
    </source>
</evidence>